<reference evidence="19" key="1">
    <citation type="submission" date="2025-08" db="UniProtKB">
        <authorList>
            <consortium name="RefSeq"/>
        </authorList>
    </citation>
    <scope>IDENTIFICATION</scope>
    <source>
        <tissue evidence="19">Liver</tissue>
    </source>
</reference>
<keyword evidence="7" id="KW-0333">Golgi apparatus</keyword>
<evidence type="ECO:0000256" key="13">
    <source>
        <dbReference type="ARBA" id="ARBA00093313"/>
    </source>
</evidence>
<evidence type="ECO:0000256" key="7">
    <source>
        <dbReference type="ARBA" id="ARBA00023034"/>
    </source>
</evidence>
<dbReference type="Gene3D" id="3.40.50.300">
    <property type="entry name" value="P-loop containing nucleotide triphosphate hydrolases"/>
    <property type="match status" value="2"/>
</dbReference>
<keyword evidence="10" id="KW-0325">Glycoprotein</keyword>
<evidence type="ECO:0000256" key="10">
    <source>
        <dbReference type="ARBA" id="ARBA00023180"/>
    </source>
</evidence>
<keyword evidence="8" id="KW-0472">Membrane</keyword>
<keyword evidence="5" id="KW-0735">Signal-anchor</keyword>
<protein>
    <recommendedName>
        <fullName evidence="11">Heparan sulfate 2-O-sulfotransferase 1</fullName>
    </recommendedName>
    <alternativeName>
        <fullName evidence="16">2-O-sulfotransferase</fullName>
    </alternativeName>
    <alternativeName>
        <fullName evidence="15">HS 2-O-sulfotransferase</fullName>
    </alternativeName>
    <alternativeName>
        <fullName evidence="14">Heparan sulfate 2-sulfotransferase</fullName>
    </alternativeName>
</protein>
<name>A0A2U3Y6Q0_LEPWE</name>
<keyword evidence="18" id="KW-1185">Reference proteome</keyword>
<dbReference type="PANTHER" id="PTHR12129:SF17">
    <property type="entry name" value="HEPARAN SULFATE 2-O-SULFOTRANSFERASE 1"/>
    <property type="match status" value="1"/>
</dbReference>
<keyword evidence="4" id="KW-0812">Transmembrane</keyword>
<proteinExistence type="inferred from homology"/>
<dbReference type="STRING" id="9713.A0A2U3Y6Q0"/>
<evidence type="ECO:0000256" key="4">
    <source>
        <dbReference type="ARBA" id="ARBA00022692"/>
    </source>
</evidence>
<evidence type="ECO:0000256" key="12">
    <source>
        <dbReference type="ARBA" id="ARBA00050011"/>
    </source>
</evidence>
<keyword evidence="9" id="KW-1015">Disulfide bond</keyword>
<organism evidence="18 19">
    <name type="scientific">Leptonychotes weddellii</name>
    <name type="common">Weddell seal</name>
    <name type="synonym">Otaria weddellii</name>
    <dbReference type="NCBI Taxonomy" id="9713"/>
    <lineage>
        <taxon>Eukaryota</taxon>
        <taxon>Metazoa</taxon>
        <taxon>Chordata</taxon>
        <taxon>Craniata</taxon>
        <taxon>Vertebrata</taxon>
        <taxon>Euteleostomi</taxon>
        <taxon>Mammalia</taxon>
        <taxon>Eutheria</taxon>
        <taxon>Laurasiatheria</taxon>
        <taxon>Carnivora</taxon>
        <taxon>Caniformia</taxon>
        <taxon>Pinnipedia</taxon>
        <taxon>Phocidae</taxon>
        <taxon>Monachinae</taxon>
        <taxon>Lobodontini</taxon>
        <taxon>Leptonychotes</taxon>
    </lineage>
</organism>
<dbReference type="GO" id="GO:0004394">
    <property type="term" value="F:heparan sulfate 2-sulfotransferase activity"/>
    <property type="evidence" value="ECO:0007669"/>
    <property type="project" value="TreeGrafter"/>
</dbReference>
<dbReference type="RefSeq" id="XP_006739283.1">
    <property type="nucleotide sequence ID" value="XM_006739220.2"/>
</dbReference>
<evidence type="ECO:0000256" key="8">
    <source>
        <dbReference type="ARBA" id="ARBA00023136"/>
    </source>
</evidence>
<evidence type="ECO:0000256" key="11">
    <source>
        <dbReference type="ARBA" id="ARBA00039773"/>
    </source>
</evidence>
<comment type="function">
    <text evidence="13">Catalyzes the transfer of a sulfo group from 3'-phospho-5'-adenylyl sulfate (PAPS) to the 2-OH position of iduronic acid (IdoA) or glucuronic acid (GlcA) within the heparan sulfate (HS) chain and participates in HS biosynthesis. Required for metanephric development of kidney formation, suggesting that 2-O-sulfation within HS is essential for signaling between ureteric bud and metanephric mesenchyme.</text>
</comment>
<feature type="coiled-coil region" evidence="17">
    <location>
        <begin position="24"/>
        <end position="56"/>
    </location>
</feature>
<dbReference type="Pfam" id="PF03567">
    <property type="entry name" value="Sulfotransfer_2"/>
    <property type="match status" value="2"/>
</dbReference>
<keyword evidence="3" id="KW-0808">Transferase</keyword>
<dbReference type="GeneID" id="102728329"/>
<evidence type="ECO:0000256" key="15">
    <source>
        <dbReference type="ARBA" id="ARBA00093670"/>
    </source>
</evidence>
<comment type="subunit">
    <text evidence="12">Homotrimer. Interacts with the C5-epimerase GLCE.</text>
</comment>
<keyword evidence="6" id="KW-1133">Transmembrane helix</keyword>
<accession>A0A2U3Y6Q0</accession>
<dbReference type="InterPro" id="IPR007734">
    <property type="entry name" value="Heparan_SO4_2-O-STrfase"/>
</dbReference>
<dbReference type="OrthoDB" id="10019582at2759"/>
<gene>
    <name evidence="19" type="primary">HS2ST1</name>
</gene>
<evidence type="ECO:0000256" key="17">
    <source>
        <dbReference type="SAM" id="Coils"/>
    </source>
</evidence>
<evidence type="ECO:0000256" key="1">
    <source>
        <dbReference type="ARBA" id="ARBA00004323"/>
    </source>
</evidence>
<evidence type="ECO:0000256" key="9">
    <source>
        <dbReference type="ARBA" id="ARBA00023157"/>
    </source>
</evidence>
<sequence length="302" mass="35187">MGLLRIMMPPKLQLLAVVAFVVGMLFLENQIQKLEESRLKLERAIARHEVREIEQRHTMDGPRQEAALDEEEDMVIIYNRVPKTASTSFTNIAYDLCAKNKYHVLHINTTKNNPVMSLQDQVNTSSHPLRPMYLITSLLRCLTFDECVAEGGSDCAPEKLWLQIPFFCGHSSECWNVGSRWAMDQAKYNLINEYFLVGVTEELEDFIMLLEAALPRFFRGATELYRTGKKSHLRKTTEKKLPTKQTIAKLQQSDIWKMENEFYEFALEQFQFIRAHAVREKDGDLYILAQNFFYEKIYPKSN</sequence>
<evidence type="ECO:0000313" key="18">
    <source>
        <dbReference type="Proteomes" id="UP000245341"/>
    </source>
</evidence>
<dbReference type="GO" id="GO:0000139">
    <property type="term" value="C:Golgi membrane"/>
    <property type="evidence" value="ECO:0007669"/>
    <property type="project" value="UniProtKB-SubCell"/>
</dbReference>
<dbReference type="KEGG" id="lww:102728329"/>
<evidence type="ECO:0000256" key="5">
    <source>
        <dbReference type="ARBA" id="ARBA00022968"/>
    </source>
</evidence>
<evidence type="ECO:0000256" key="6">
    <source>
        <dbReference type="ARBA" id="ARBA00022989"/>
    </source>
</evidence>
<comment type="similarity">
    <text evidence="2">Belongs to the sulfotransferase 3 family.</text>
</comment>
<keyword evidence="17" id="KW-0175">Coiled coil</keyword>
<evidence type="ECO:0000256" key="2">
    <source>
        <dbReference type="ARBA" id="ARBA00010569"/>
    </source>
</evidence>
<evidence type="ECO:0000256" key="16">
    <source>
        <dbReference type="ARBA" id="ARBA00093675"/>
    </source>
</evidence>
<dbReference type="InterPro" id="IPR005331">
    <property type="entry name" value="Sulfotransferase"/>
</dbReference>
<dbReference type="PANTHER" id="PTHR12129">
    <property type="entry name" value="HEPARAN SULFATE 2-O-SULFOTRANSFERASE"/>
    <property type="match status" value="1"/>
</dbReference>
<dbReference type="Proteomes" id="UP000245341">
    <property type="component" value="Unplaced"/>
</dbReference>
<dbReference type="AlphaFoldDB" id="A0A2U3Y6Q0"/>
<comment type="subcellular location">
    <subcellularLocation>
        <location evidence="1">Golgi apparatus membrane</location>
        <topology evidence="1">Single-pass type II membrane protein</topology>
    </subcellularLocation>
</comment>
<dbReference type="CTD" id="9653"/>
<evidence type="ECO:0000256" key="14">
    <source>
        <dbReference type="ARBA" id="ARBA00093643"/>
    </source>
</evidence>
<dbReference type="InterPro" id="IPR027417">
    <property type="entry name" value="P-loop_NTPase"/>
</dbReference>
<evidence type="ECO:0000313" key="19">
    <source>
        <dbReference type="RefSeq" id="XP_006739283.1"/>
    </source>
</evidence>
<evidence type="ECO:0000256" key="3">
    <source>
        <dbReference type="ARBA" id="ARBA00022679"/>
    </source>
</evidence>